<evidence type="ECO:0000256" key="2">
    <source>
        <dbReference type="ARBA" id="ARBA00023235"/>
    </source>
</evidence>
<dbReference type="Pfam" id="PF00834">
    <property type="entry name" value="Ribul_P_3_epim"/>
    <property type="match status" value="1"/>
</dbReference>
<proteinExistence type="predicted"/>
<dbReference type="AlphaFoldDB" id="A0A449A9Z1"/>
<dbReference type="InterPro" id="IPR011060">
    <property type="entry name" value="RibuloseP-bd_barrel"/>
</dbReference>
<evidence type="ECO:0000313" key="3">
    <source>
        <dbReference type="EMBL" id="VEU61068.1"/>
    </source>
</evidence>
<dbReference type="NCBIfam" id="NF004076">
    <property type="entry name" value="PRK05581.1-4"/>
    <property type="match status" value="1"/>
</dbReference>
<dbReference type="Gene3D" id="3.20.20.70">
    <property type="entry name" value="Aldolase class I"/>
    <property type="match status" value="1"/>
</dbReference>
<dbReference type="Proteomes" id="UP000290942">
    <property type="component" value="Chromosome"/>
</dbReference>
<gene>
    <name evidence="3" type="primary">rpe</name>
    <name evidence="3" type="ORF">NCTC10122_00660</name>
</gene>
<dbReference type="InterPro" id="IPR000056">
    <property type="entry name" value="Ribul_P_3_epim-like"/>
</dbReference>
<organism evidence="3 4">
    <name type="scientific">Mycoplasmopsis bovigenitalium</name>
    <dbReference type="NCBI Taxonomy" id="2112"/>
    <lineage>
        <taxon>Bacteria</taxon>
        <taxon>Bacillati</taxon>
        <taxon>Mycoplasmatota</taxon>
        <taxon>Mycoplasmoidales</taxon>
        <taxon>Metamycoplasmataceae</taxon>
        <taxon>Mycoplasmopsis</taxon>
    </lineage>
</organism>
<keyword evidence="1" id="KW-0479">Metal-binding</keyword>
<dbReference type="CDD" id="cd00429">
    <property type="entry name" value="RPE"/>
    <property type="match status" value="1"/>
</dbReference>
<dbReference type="GO" id="GO:0046872">
    <property type="term" value="F:metal ion binding"/>
    <property type="evidence" value="ECO:0007669"/>
    <property type="project" value="UniProtKB-KW"/>
</dbReference>
<dbReference type="RefSeq" id="WP_129687881.1">
    <property type="nucleotide sequence ID" value="NZ_LR214970.1"/>
</dbReference>
<reference evidence="3 4" key="1">
    <citation type="submission" date="2019-01" db="EMBL/GenBank/DDBJ databases">
        <authorList>
            <consortium name="Pathogen Informatics"/>
        </authorList>
    </citation>
    <scope>NUCLEOTIDE SEQUENCE [LARGE SCALE GENOMIC DNA]</scope>
    <source>
        <strain evidence="3 4">NCTC10122</strain>
    </source>
</reference>
<dbReference type="GO" id="GO:0005975">
    <property type="term" value="P:carbohydrate metabolic process"/>
    <property type="evidence" value="ECO:0007669"/>
    <property type="project" value="InterPro"/>
</dbReference>
<dbReference type="EMBL" id="LR214970">
    <property type="protein sequence ID" value="VEU61068.1"/>
    <property type="molecule type" value="Genomic_DNA"/>
</dbReference>
<evidence type="ECO:0000313" key="4">
    <source>
        <dbReference type="Proteomes" id="UP000290942"/>
    </source>
</evidence>
<keyword evidence="2 3" id="KW-0413">Isomerase</keyword>
<dbReference type="EC" id="5.1.3.1" evidence="3"/>
<evidence type="ECO:0000256" key="1">
    <source>
        <dbReference type="ARBA" id="ARBA00022723"/>
    </source>
</evidence>
<dbReference type="SUPFAM" id="SSF51366">
    <property type="entry name" value="Ribulose-phoshate binding barrel"/>
    <property type="match status" value="1"/>
</dbReference>
<accession>A0A449A9Z1</accession>
<dbReference type="GO" id="GO:0004750">
    <property type="term" value="F:D-ribulose-phosphate 3-epimerase activity"/>
    <property type="evidence" value="ECO:0007669"/>
    <property type="project" value="UniProtKB-EC"/>
</dbReference>
<dbReference type="InterPro" id="IPR013785">
    <property type="entry name" value="Aldolase_TIM"/>
</dbReference>
<sequence length="216" mass="24445">MNRKNVTPSLLNVEYGKRAQMAQTLINEGIKWIHYDVMDGKFVPNLAIELEEIKQIKQSTTKHFMDAHLMVENPLTYIEDYKDVVDVITIHFEAINKKELLDFLKLKHHDYKIGLAIKPNTEVKEIEKFLPYLALVLVMSVEPGAGGQKFLPNALDKIKLLKDLRTNKQYTYLIQVDGGINETTGPQCFKAGADACVAGTFLIKEPTKARIDSILG</sequence>
<dbReference type="PANTHER" id="PTHR11749">
    <property type="entry name" value="RIBULOSE-5-PHOSPHATE-3-EPIMERASE"/>
    <property type="match status" value="1"/>
</dbReference>
<name>A0A449A9Z1_9BACT</name>
<dbReference type="PROSITE" id="PS01086">
    <property type="entry name" value="RIBUL_P_3_EPIMER_2"/>
    <property type="match status" value="1"/>
</dbReference>
<dbReference type="PROSITE" id="PS01085">
    <property type="entry name" value="RIBUL_P_3_EPIMER_1"/>
    <property type="match status" value="1"/>
</dbReference>
<protein>
    <submittedName>
        <fullName evidence="3">D-ribulose-5-phosphate 3 epimerase</fullName>
        <ecNumber evidence="3">5.1.3.1</ecNumber>
    </submittedName>
</protein>